<evidence type="ECO:0000256" key="2">
    <source>
        <dbReference type="ARBA" id="ARBA00022840"/>
    </source>
</evidence>
<evidence type="ECO:0000256" key="1">
    <source>
        <dbReference type="ARBA" id="ARBA00022741"/>
    </source>
</evidence>
<dbReference type="PANTHER" id="PTHR43272">
    <property type="entry name" value="LONG-CHAIN-FATTY-ACID--COA LIGASE"/>
    <property type="match status" value="1"/>
</dbReference>
<dbReference type="KEGG" id="rai:RA0C_0615"/>
<dbReference type="PRINTS" id="PR00154">
    <property type="entry name" value="AMPBINDING"/>
</dbReference>
<dbReference type="InterPro" id="IPR042099">
    <property type="entry name" value="ANL_N_sf"/>
</dbReference>
<evidence type="ECO:0000313" key="5">
    <source>
        <dbReference type="Proteomes" id="UP000010093"/>
    </source>
</evidence>
<dbReference type="InterPro" id="IPR020459">
    <property type="entry name" value="AMP-binding"/>
</dbReference>
<dbReference type="GeneID" id="93717486"/>
<dbReference type="HOGENOM" id="CLU_000022_45_5_10"/>
<dbReference type="PROSITE" id="PS00455">
    <property type="entry name" value="AMP_BINDING"/>
    <property type="match status" value="1"/>
</dbReference>
<dbReference type="Pfam" id="PF23562">
    <property type="entry name" value="AMP-binding_C_3"/>
    <property type="match status" value="1"/>
</dbReference>
<dbReference type="PATRIC" id="fig|693978.17.peg.628"/>
<evidence type="ECO:0000313" key="4">
    <source>
        <dbReference type="EMBL" id="AFD55586.1"/>
    </source>
</evidence>
<dbReference type="KEGG" id="ran:Riean_0398"/>
<dbReference type="CDD" id="cd05907">
    <property type="entry name" value="VL_LC_FACS_like"/>
    <property type="match status" value="1"/>
</dbReference>
<evidence type="ECO:0000259" key="3">
    <source>
        <dbReference type="Pfam" id="PF00501"/>
    </source>
</evidence>
<sequence>MSVTRLFDFAYKAIENHPKEDMLTTKYNGVWQKTSTLKFINMGNKISRGLLKLGIKPGDKISLISTNNRTEWAVMDLGISQIGAVTVPVYPTISVEDYIYIFNNAEIKYCFVSDEELYQKLLSVQPSVPSLVGIFTFDKVEGAPNWAEILDLGEDEATQIEVEDLKKGIKTDDLASIIYTSGTTGRPKGVMLTHQNIVSNVLTCTPILSEKKPQNTNLKSLSFLPICHIFERMLFYFYINSGISIYFAESIDKMGENIKEVQPHYMTVVPRLIEKVYDKIYDKGISAGGLKAKIFLWALGVNKAKKGIGKPSGLKEIIADKLVFKKWREGLGGNIITLISGSAALAPRLNRMFQNAGISILEGYGLTETSPVIAVNTFNKMKVGTVGPVLPNLDVKIQGDGEISVKGPSVTKGYYKDDEKTQEAFTEDGYFKTGDIGHIDDEGFLHITDRKKEMFKTSGGKYIAPQMIENMAKASKFIEQIMVVGEGEKMPCALVQPDFHFAVNWAERHNINIGTTPEEIAKSPQLKARIEKEIEHLNTKLGSWEKIKKIELTPEVWSIDSGLLTPTLKLKRKMIKQRFIELYNNMYGHIDGEE</sequence>
<keyword evidence="2" id="KW-0067">ATP-binding</keyword>
<dbReference type="PANTHER" id="PTHR43272:SF33">
    <property type="entry name" value="AMP-BINDING DOMAIN-CONTAINING PROTEIN-RELATED"/>
    <property type="match status" value="1"/>
</dbReference>
<organism evidence="4 5">
    <name type="scientific">Riemerella anatipestifer (strain ATCC 11845 / DSM 15868 / JCM 9532 / NCTC 11014)</name>
    <dbReference type="NCBI Taxonomy" id="693978"/>
    <lineage>
        <taxon>Bacteria</taxon>
        <taxon>Pseudomonadati</taxon>
        <taxon>Bacteroidota</taxon>
        <taxon>Flavobacteriia</taxon>
        <taxon>Flavobacteriales</taxon>
        <taxon>Weeksellaceae</taxon>
        <taxon>Riemerella</taxon>
    </lineage>
</organism>
<keyword evidence="1" id="KW-0547">Nucleotide-binding</keyword>
<dbReference type="GO" id="GO:0004467">
    <property type="term" value="F:long-chain fatty acid-CoA ligase activity"/>
    <property type="evidence" value="ECO:0007669"/>
    <property type="project" value="TreeGrafter"/>
</dbReference>
<dbReference type="AlphaFoldDB" id="E4T986"/>
<dbReference type="InterPro" id="IPR000873">
    <property type="entry name" value="AMP-dep_synth/lig_dom"/>
</dbReference>
<accession>E4T986</accession>
<dbReference type="RefSeq" id="WP_013446787.1">
    <property type="nucleotide sequence ID" value="NC_014738.1"/>
</dbReference>
<dbReference type="Pfam" id="PF00501">
    <property type="entry name" value="AMP-binding"/>
    <property type="match status" value="1"/>
</dbReference>
<dbReference type="GO" id="GO:0005524">
    <property type="term" value="F:ATP binding"/>
    <property type="evidence" value="ECO:0007669"/>
    <property type="project" value="UniProtKB-KW"/>
</dbReference>
<dbReference type="Gene3D" id="3.40.50.12780">
    <property type="entry name" value="N-terminal domain of ligase-like"/>
    <property type="match status" value="1"/>
</dbReference>
<proteinExistence type="predicted"/>
<gene>
    <name evidence="4" type="ORF">RA0C_0615</name>
</gene>
<dbReference type="SUPFAM" id="SSF56801">
    <property type="entry name" value="Acetyl-CoA synthetase-like"/>
    <property type="match status" value="1"/>
</dbReference>
<dbReference type="Proteomes" id="UP000010093">
    <property type="component" value="Chromosome"/>
</dbReference>
<dbReference type="InterPro" id="IPR020845">
    <property type="entry name" value="AMP-binding_CS"/>
</dbReference>
<feature type="domain" description="AMP-dependent synthetase/ligase" evidence="3">
    <location>
        <begin position="42"/>
        <end position="415"/>
    </location>
</feature>
<dbReference type="GO" id="GO:0016020">
    <property type="term" value="C:membrane"/>
    <property type="evidence" value="ECO:0007669"/>
    <property type="project" value="TreeGrafter"/>
</dbReference>
<protein>
    <submittedName>
        <fullName evidence="4">Polyprenyl synthetase</fullName>
    </submittedName>
</protein>
<name>E4T986_RIEAD</name>
<dbReference type="EMBL" id="CP003388">
    <property type="protein sequence ID" value="AFD55586.1"/>
    <property type="molecule type" value="Genomic_DNA"/>
</dbReference>
<reference evidence="4 5" key="1">
    <citation type="journal article" date="2012" name="J. Bacteriol.">
        <title>Complete genome sequence of Riemerella anatipestifer reference strain.</title>
        <authorList>
            <person name="Wang X."/>
            <person name="Zhu D."/>
            <person name="Wang M."/>
            <person name="Cheng A."/>
            <person name="Jia R."/>
            <person name="Zhou Y."/>
            <person name="Chen Z."/>
            <person name="Luo Q."/>
            <person name="Liu F."/>
            <person name="Wang Y."/>
            <person name="Chen X.Y."/>
        </authorList>
    </citation>
    <scope>NUCLEOTIDE SEQUENCE [LARGE SCALE GENOMIC DNA]</scope>
    <source>
        <strain evidence="5">DSM 15868</strain>
    </source>
</reference>